<name>A0A286SGG6_9BACT</name>
<dbReference type="SUPFAM" id="SSF48371">
    <property type="entry name" value="ARM repeat"/>
    <property type="match status" value="1"/>
</dbReference>
<dbReference type="Proteomes" id="UP000217289">
    <property type="component" value="Chromosome"/>
</dbReference>
<sequence length="184" mass="19204">MISFALAAWLLVAPAAAAPATPDSATAPGALHGRVLRMLDSSKTPPREADWAPLGPEALGELLALARDPQAPEAQRTRAVAALTVVAHPEAAQHLAELLRTPTLPSSLRATAVLALQRRAGLGALPVLAPLLEDGDALVRSTAARALGRMGSAEARRVLEDRLALEEHAEVREALQQGLSDVEP</sequence>
<dbReference type="RefSeq" id="WP_095975583.1">
    <property type="nucleotide sequence ID" value="NZ_CP022163.1"/>
</dbReference>
<dbReference type="Gene3D" id="1.25.10.10">
    <property type="entry name" value="Leucine-rich Repeat Variant"/>
    <property type="match status" value="1"/>
</dbReference>
<reference evidence="2 3" key="1">
    <citation type="submission" date="2017-06" db="EMBL/GenBank/DDBJ databases">
        <authorList>
            <person name="Kim H.J."/>
            <person name="Triplett B.A."/>
        </authorList>
    </citation>
    <scope>NUCLEOTIDE SEQUENCE [LARGE SCALE GENOMIC DNA]</scope>
    <source>
        <strain evidence="2 3">DSM 14713</strain>
    </source>
</reference>
<feature type="signal peptide" evidence="1">
    <location>
        <begin position="1"/>
        <end position="17"/>
    </location>
</feature>
<dbReference type="Pfam" id="PF13646">
    <property type="entry name" value="HEAT_2"/>
    <property type="match status" value="1"/>
</dbReference>
<proteinExistence type="predicted"/>
<keyword evidence="3" id="KW-1185">Reference proteome</keyword>
<protein>
    <recommendedName>
        <fullName evidence="4">PBS lyase</fullName>
    </recommendedName>
</protein>
<gene>
    <name evidence="2" type="ORF">MEBOL_000108</name>
</gene>
<dbReference type="AlphaFoldDB" id="A0A286SGG6"/>
<organism evidence="2 3">
    <name type="scientific">Melittangium boletus DSM 14713</name>
    <dbReference type="NCBI Taxonomy" id="1294270"/>
    <lineage>
        <taxon>Bacteria</taxon>
        <taxon>Pseudomonadati</taxon>
        <taxon>Myxococcota</taxon>
        <taxon>Myxococcia</taxon>
        <taxon>Myxococcales</taxon>
        <taxon>Cystobacterineae</taxon>
        <taxon>Archangiaceae</taxon>
        <taxon>Melittangium</taxon>
    </lineage>
</organism>
<evidence type="ECO:0000313" key="3">
    <source>
        <dbReference type="Proteomes" id="UP000217289"/>
    </source>
</evidence>
<evidence type="ECO:0000313" key="2">
    <source>
        <dbReference type="EMBL" id="ATB26675.1"/>
    </source>
</evidence>
<dbReference type="InterPro" id="IPR021133">
    <property type="entry name" value="HEAT_type_2"/>
</dbReference>
<dbReference type="KEGG" id="mbd:MEBOL_000108"/>
<dbReference type="EMBL" id="CP022163">
    <property type="protein sequence ID" value="ATB26675.1"/>
    <property type="molecule type" value="Genomic_DNA"/>
</dbReference>
<dbReference type="OrthoDB" id="5477804at2"/>
<dbReference type="InterPro" id="IPR004155">
    <property type="entry name" value="PBS_lyase_HEAT"/>
</dbReference>
<dbReference type="InterPro" id="IPR011989">
    <property type="entry name" value="ARM-like"/>
</dbReference>
<evidence type="ECO:0008006" key="4">
    <source>
        <dbReference type="Google" id="ProtNLM"/>
    </source>
</evidence>
<dbReference type="PROSITE" id="PS50077">
    <property type="entry name" value="HEAT_REPEAT"/>
    <property type="match status" value="1"/>
</dbReference>
<dbReference type="InterPro" id="IPR016024">
    <property type="entry name" value="ARM-type_fold"/>
</dbReference>
<accession>A0A286SGG6</accession>
<dbReference type="SMART" id="SM00567">
    <property type="entry name" value="EZ_HEAT"/>
    <property type="match status" value="3"/>
</dbReference>
<keyword evidence="1" id="KW-0732">Signal</keyword>
<evidence type="ECO:0000256" key="1">
    <source>
        <dbReference type="SAM" id="SignalP"/>
    </source>
</evidence>
<feature type="chain" id="PRO_5012357651" description="PBS lyase" evidence="1">
    <location>
        <begin position="18"/>
        <end position="184"/>
    </location>
</feature>